<name>A0A914P3T9_9BILA</name>
<dbReference type="InterPro" id="IPR016187">
    <property type="entry name" value="CTDL_fold"/>
</dbReference>
<dbReference type="PROSITE" id="PS50041">
    <property type="entry name" value="C_TYPE_LECTIN_2"/>
    <property type="match status" value="1"/>
</dbReference>
<dbReference type="SUPFAM" id="SSF56436">
    <property type="entry name" value="C-type lectin-like"/>
    <property type="match status" value="1"/>
</dbReference>
<dbReference type="AlphaFoldDB" id="A0A914P3T9"/>
<dbReference type="Pfam" id="PF00059">
    <property type="entry name" value="Lectin_C"/>
    <property type="match status" value="1"/>
</dbReference>
<dbReference type="Proteomes" id="UP000887578">
    <property type="component" value="Unplaced"/>
</dbReference>
<dbReference type="InterPro" id="IPR053295">
    <property type="entry name" value="Innate_immunity_reg"/>
</dbReference>
<organism evidence="2 3">
    <name type="scientific">Panagrolaimus davidi</name>
    <dbReference type="NCBI Taxonomy" id="227884"/>
    <lineage>
        <taxon>Eukaryota</taxon>
        <taxon>Metazoa</taxon>
        <taxon>Ecdysozoa</taxon>
        <taxon>Nematoda</taxon>
        <taxon>Chromadorea</taxon>
        <taxon>Rhabditida</taxon>
        <taxon>Tylenchina</taxon>
        <taxon>Panagrolaimomorpha</taxon>
        <taxon>Panagrolaimoidea</taxon>
        <taxon>Panagrolaimidae</taxon>
        <taxon>Panagrolaimus</taxon>
    </lineage>
</organism>
<evidence type="ECO:0000313" key="2">
    <source>
        <dbReference type="Proteomes" id="UP000887578"/>
    </source>
</evidence>
<dbReference type="PANTHER" id="PTHR47324:SF3">
    <property type="entry name" value="EGF-LIKE DOMAIN-CONTAINING PROTEIN"/>
    <property type="match status" value="1"/>
</dbReference>
<feature type="domain" description="C-type lectin" evidence="1">
    <location>
        <begin position="1"/>
        <end position="110"/>
    </location>
</feature>
<evidence type="ECO:0000259" key="1">
    <source>
        <dbReference type="PROSITE" id="PS50041"/>
    </source>
</evidence>
<keyword evidence="2" id="KW-1185">Reference proteome</keyword>
<dbReference type="CDD" id="cd00037">
    <property type="entry name" value="CLECT"/>
    <property type="match status" value="1"/>
</dbReference>
<evidence type="ECO:0000313" key="3">
    <source>
        <dbReference type="WBParaSite" id="PDA_v2.g12520.t1"/>
    </source>
</evidence>
<dbReference type="InterPro" id="IPR001304">
    <property type="entry name" value="C-type_lectin-like"/>
</dbReference>
<protein>
    <submittedName>
        <fullName evidence="3">C-type lectin domain-containing protein</fullName>
    </submittedName>
</protein>
<dbReference type="SMART" id="SM00034">
    <property type="entry name" value="CLECT"/>
    <property type="match status" value="1"/>
</dbReference>
<dbReference type="PANTHER" id="PTHR47324">
    <property type="entry name" value="PROTEIN IRG-7-RELATED"/>
    <property type="match status" value="1"/>
</dbReference>
<dbReference type="Gene3D" id="3.10.100.10">
    <property type="entry name" value="Mannose-Binding Protein A, subunit A"/>
    <property type="match status" value="1"/>
</dbReference>
<proteinExistence type="predicted"/>
<dbReference type="WBParaSite" id="PDA_v2.g12520.t1">
    <property type="protein sequence ID" value="PDA_v2.g12520.t1"/>
    <property type="gene ID" value="PDA_v2.g12520"/>
</dbReference>
<dbReference type="InterPro" id="IPR016186">
    <property type="entry name" value="C-type_lectin-like/link_sf"/>
</dbReference>
<reference evidence="3" key="1">
    <citation type="submission" date="2022-11" db="UniProtKB">
        <authorList>
            <consortium name="WormBaseParasite"/>
        </authorList>
    </citation>
    <scope>IDENTIFICATION</scope>
</reference>
<sequence>MYDLQTWEGAKDICSSYNAVLASALDKADEEFLKYYANQHPYWTGLNDFENDGQFVWDQGNESSIPLSENSYTNWAANQPNIDDGNCVVANSANKWEVANCSEPHFYICVKYPAISPGYWTMNLRTYEGSCSVQITSQSNIQINVAYTENIHADIGNVSPGNCKEKYKI</sequence>
<accession>A0A914P3T9</accession>